<reference evidence="1" key="2">
    <citation type="journal article" date="2015" name="Data Brief">
        <title>Shoot transcriptome of the giant reed, Arundo donax.</title>
        <authorList>
            <person name="Barrero R.A."/>
            <person name="Guerrero F.D."/>
            <person name="Moolhuijzen P."/>
            <person name="Goolsby J.A."/>
            <person name="Tidwell J."/>
            <person name="Bellgard S.E."/>
            <person name="Bellgard M.I."/>
        </authorList>
    </citation>
    <scope>NUCLEOTIDE SEQUENCE</scope>
    <source>
        <tissue evidence="1">Shoot tissue taken approximately 20 cm above the soil surface</tissue>
    </source>
</reference>
<dbReference type="EMBL" id="GBRH01236341">
    <property type="protein sequence ID" value="JAD61554.1"/>
    <property type="molecule type" value="Transcribed_RNA"/>
</dbReference>
<sequence>MHVSSTGADQERSC</sequence>
<accession>A0A0A9BC74</accession>
<protein>
    <submittedName>
        <fullName evidence="1">Uncharacterized protein</fullName>
    </submittedName>
</protein>
<organism evidence="1">
    <name type="scientific">Arundo donax</name>
    <name type="common">Giant reed</name>
    <name type="synonym">Donax arundinaceus</name>
    <dbReference type="NCBI Taxonomy" id="35708"/>
    <lineage>
        <taxon>Eukaryota</taxon>
        <taxon>Viridiplantae</taxon>
        <taxon>Streptophyta</taxon>
        <taxon>Embryophyta</taxon>
        <taxon>Tracheophyta</taxon>
        <taxon>Spermatophyta</taxon>
        <taxon>Magnoliopsida</taxon>
        <taxon>Liliopsida</taxon>
        <taxon>Poales</taxon>
        <taxon>Poaceae</taxon>
        <taxon>PACMAD clade</taxon>
        <taxon>Arundinoideae</taxon>
        <taxon>Arundineae</taxon>
        <taxon>Arundo</taxon>
    </lineage>
</organism>
<proteinExistence type="predicted"/>
<reference evidence="1" key="1">
    <citation type="submission" date="2014-09" db="EMBL/GenBank/DDBJ databases">
        <authorList>
            <person name="Magalhaes I.L.F."/>
            <person name="Oliveira U."/>
            <person name="Santos F.R."/>
            <person name="Vidigal T.H.D.A."/>
            <person name="Brescovit A.D."/>
            <person name="Santos A.J."/>
        </authorList>
    </citation>
    <scope>NUCLEOTIDE SEQUENCE</scope>
    <source>
        <tissue evidence="1">Shoot tissue taken approximately 20 cm above the soil surface</tissue>
    </source>
</reference>
<name>A0A0A9BC74_ARUDO</name>
<evidence type="ECO:0000313" key="1">
    <source>
        <dbReference type="EMBL" id="JAD61554.1"/>
    </source>
</evidence>